<feature type="region of interest" description="Disordered" evidence="1">
    <location>
        <begin position="132"/>
        <end position="151"/>
    </location>
</feature>
<name>A0A5C3LE93_COPMA</name>
<organism evidence="4 5">
    <name type="scientific">Coprinopsis marcescibilis</name>
    <name type="common">Agaric fungus</name>
    <name type="synonym">Psathyrella marcescibilis</name>
    <dbReference type="NCBI Taxonomy" id="230819"/>
    <lineage>
        <taxon>Eukaryota</taxon>
        <taxon>Fungi</taxon>
        <taxon>Dikarya</taxon>
        <taxon>Basidiomycota</taxon>
        <taxon>Agaricomycotina</taxon>
        <taxon>Agaricomycetes</taxon>
        <taxon>Agaricomycetidae</taxon>
        <taxon>Agaricales</taxon>
        <taxon>Agaricineae</taxon>
        <taxon>Psathyrellaceae</taxon>
        <taxon>Coprinopsis</taxon>
    </lineage>
</organism>
<dbReference type="Pfam" id="PF11790">
    <property type="entry name" value="Glyco_hydro_cc"/>
    <property type="match status" value="1"/>
</dbReference>
<dbReference type="GO" id="GO:0071966">
    <property type="term" value="P:fungal-type cell wall polysaccharide metabolic process"/>
    <property type="evidence" value="ECO:0007669"/>
    <property type="project" value="TreeGrafter"/>
</dbReference>
<reference evidence="4 5" key="1">
    <citation type="journal article" date="2019" name="Nat. Ecol. Evol.">
        <title>Megaphylogeny resolves global patterns of mushroom evolution.</title>
        <authorList>
            <person name="Varga T."/>
            <person name="Krizsan K."/>
            <person name="Foldi C."/>
            <person name="Dima B."/>
            <person name="Sanchez-Garcia M."/>
            <person name="Sanchez-Ramirez S."/>
            <person name="Szollosi G.J."/>
            <person name="Szarkandi J.G."/>
            <person name="Papp V."/>
            <person name="Albert L."/>
            <person name="Andreopoulos W."/>
            <person name="Angelini C."/>
            <person name="Antonin V."/>
            <person name="Barry K.W."/>
            <person name="Bougher N.L."/>
            <person name="Buchanan P."/>
            <person name="Buyck B."/>
            <person name="Bense V."/>
            <person name="Catcheside P."/>
            <person name="Chovatia M."/>
            <person name="Cooper J."/>
            <person name="Damon W."/>
            <person name="Desjardin D."/>
            <person name="Finy P."/>
            <person name="Geml J."/>
            <person name="Haridas S."/>
            <person name="Hughes K."/>
            <person name="Justo A."/>
            <person name="Karasinski D."/>
            <person name="Kautmanova I."/>
            <person name="Kiss B."/>
            <person name="Kocsube S."/>
            <person name="Kotiranta H."/>
            <person name="LaButti K.M."/>
            <person name="Lechner B.E."/>
            <person name="Liimatainen K."/>
            <person name="Lipzen A."/>
            <person name="Lukacs Z."/>
            <person name="Mihaltcheva S."/>
            <person name="Morgado L.N."/>
            <person name="Niskanen T."/>
            <person name="Noordeloos M.E."/>
            <person name="Ohm R.A."/>
            <person name="Ortiz-Santana B."/>
            <person name="Ovrebo C."/>
            <person name="Racz N."/>
            <person name="Riley R."/>
            <person name="Savchenko A."/>
            <person name="Shiryaev A."/>
            <person name="Soop K."/>
            <person name="Spirin V."/>
            <person name="Szebenyi C."/>
            <person name="Tomsovsky M."/>
            <person name="Tulloss R.E."/>
            <person name="Uehling J."/>
            <person name="Grigoriev I.V."/>
            <person name="Vagvolgyi C."/>
            <person name="Papp T."/>
            <person name="Martin F.M."/>
            <person name="Miettinen O."/>
            <person name="Hibbett D.S."/>
            <person name="Nagy L.G."/>
        </authorList>
    </citation>
    <scope>NUCLEOTIDE SEQUENCE [LARGE SCALE GENOMIC DNA]</scope>
    <source>
        <strain evidence="4 5">CBS 121175</strain>
    </source>
</reference>
<dbReference type="InterPro" id="IPR017853">
    <property type="entry name" value="GH"/>
</dbReference>
<dbReference type="Gene3D" id="3.20.20.80">
    <property type="entry name" value="Glycosidases"/>
    <property type="match status" value="1"/>
</dbReference>
<evidence type="ECO:0000313" key="5">
    <source>
        <dbReference type="Proteomes" id="UP000307440"/>
    </source>
</evidence>
<dbReference type="EMBL" id="ML210171">
    <property type="protein sequence ID" value="TFK26771.1"/>
    <property type="molecule type" value="Genomic_DNA"/>
</dbReference>
<sequence>MPSHELSTNAASLLPSIEAAVYYPAATYSWAWVCIDHRPSLLLTWPVMFSALAIWFGLLVLSSVVQCTTDVKKDNESLKPAHYPSSPGPTSSSVGIISSSTSNAGSISSSVLGSESIISSASASVSSQALGPPSSAPAFNPPPRPTGIVATKNPKRGLAFAASDSPGDIVNANQSASVISWQYNWANIPPAYLATSNLPFIPMQWGAGAIENFVDTVRAQGADTILGYNEPDFANESNMDPEQAASLWMTFIEPLKEHGVRLGGPAVTAAGTGRPWLQRFFQACSNCTIDFLPVHWYGVGVTGFYDYLWAIHNDYPDLPIWVTEYADTSSNVTGAVLLRRPALKLTRCFVEVYNFMNETIRYLDETEWVERYAWFGFFRPEPNTYYNMLREDGGFNALGELYFEAGTVHTHIITDTAFAGYKTLNGADSPSPALVTSWPAIYGSGAYRGWNILGTNGAQLMFFVVAAISCSMLSASWI</sequence>
<dbReference type="InterPro" id="IPR024655">
    <property type="entry name" value="Asl1_glyco_hydro_catalytic"/>
</dbReference>
<evidence type="ECO:0000259" key="3">
    <source>
        <dbReference type="Pfam" id="PF11790"/>
    </source>
</evidence>
<evidence type="ECO:0000313" key="4">
    <source>
        <dbReference type="EMBL" id="TFK26771.1"/>
    </source>
</evidence>
<keyword evidence="2" id="KW-0472">Membrane</keyword>
<keyword evidence="2" id="KW-1133">Transmembrane helix</keyword>
<feature type="transmembrane region" description="Helical" evidence="2">
    <location>
        <begin position="43"/>
        <end position="65"/>
    </location>
</feature>
<dbReference type="SUPFAM" id="SSF51445">
    <property type="entry name" value="(Trans)glycosidases"/>
    <property type="match status" value="1"/>
</dbReference>
<keyword evidence="5" id="KW-1185">Reference proteome</keyword>
<feature type="domain" description="Asl1-like glycosyl hydrolase catalytic" evidence="3">
    <location>
        <begin position="159"/>
        <end position="402"/>
    </location>
</feature>
<dbReference type="OrthoDB" id="43654at2759"/>
<dbReference type="PANTHER" id="PTHR34154:SF3">
    <property type="entry name" value="ALKALI-SENSITIVE LINKAGE PROTEIN 1"/>
    <property type="match status" value="1"/>
</dbReference>
<gene>
    <name evidence="4" type="ORF">FA15DRAFT_256539</name>
</gene>
<keyword evidence="2" id="KW-0812">Transmembrane</keyword>
<protein>
    <recommendedName>
        <fullName evidence="3">Asl1-like glycosyl hydrolase catalytic domain-containing protein</fullName>
    </recommendedName>
</protein>
<dbReference type="GO" id="GO:0009277">
    <property type="term" value="C:fungal-type cell wall"/>
    <property type="evidence" value="ECO:0007669"/>
    <property type="project" value="TreeGrafter"/>
</dbReference>
<feature type="region of interest" description="Disordered" evidence="1">
    <location>
        <begin position="75"/>
        <end position="95"/>
    </location>
</feature>
<evidence type="ECO:0000256" key="1">
    <source>
        <dbReference type="SAM" id="MobiDB-lite"/>
    </source>
</evidence>
<evidence type="ECO:0000256" key="2">
    <source>
        <dbReference type="SAM" id="Phobius"/>
    </source>
</evidence>
<dbReference type="InterPro" id="IPR053183">
    <property type="entry name" value="ASL1"/>
</dbReference>
<dbReference type="STRING" id="230819.A0A5C3LE93"/>
<dbReference type="PANTHER" id="PTHR34154">
    <property type="entry name" value="ALKALI-SENSITIVE LINKAGE PROTEIN 1"/>
    <property type="match status" value="1"/>
</dbReference>
<accession>A0A5C3LE93</accession>
<dbReference type="AlphaFoldDB" id="A0A5C3LE93"/>
<proteinExistence type="predicted"/>
<dbReference type="Proteomes" id="UP000307440">
    <property type="component" value="Unassembled WGS sequence"/>
</dbReference>